<evidence type="ECO:0000313" key="3">
    <source>
        <dbReference type="Proteomes" id="UP000324222"/>
    </source>
</evidence>
<proteinExistence type="predicted"/>
<feature type="region of interest" description="Disordered" evidence="1">
    <location>
        <begin position="40"/>
        <end position="75"/>
    </location>
</feature>
<reference evidence="2 3" key="1">
    <citation type="submission" date="2019-05" db="EMBL/GenBank/DDBJ databases">
        <title>Another draft genome of Portunus trituberculatus and its Hox gene families provides insights of decapod evolution.</title>
        <authorList>
            <person name="Jeong J.-H."/>
            <person name="Song I."/>
            <person name="Kim S."/>
            <person name="Choi T."/>
            <person name="Kim D."/>
            <person name="Ryu S."/>
            <person name="Kim W."/>
        </authorList>
    </citation>
    <scope>NUCLEOTIDE SEQUENCE [LARGE SCALE GENOMIC DNA]</scope>
    <source>
        <tissue evidence="2">Muscle</tissue>
    </source>
</reference>
<accession>A0A5B7JHA4</accession>
<dbReference type="EMBL" id="VSRR010110037">
    <property type="protein sequence ID" value="MPC97451.1"/>
    <property type="molecule type" value="Genomic_DNA"/>
</dbReference>
<gene>
    <name evidence="2" type="ORF">E2C01_092768</name>
</gene>
<dbReference type="PROSITE" id="PS51257">
    <property type="entry name" value="PROKAR_LIPOPROTEIN"/>
    <property type="match status" value="1"/>
</dbReference>
<dbReference type="Proteomes" id="UP000324222">
    <property type="component" value="Unassembled WGS sequence"/>
</dbReference>
<sequence length="105" mass="11628">MMREEGGRESFNASDFLPHSSISSGCLSRVKEEWESLTVWSEVEGSKTDAREDTLGSEARSARRGRWGALHQSKGQATGTPILVHIYNVRTGRKDETGTDEGEQD</sequence>
<name>A0A5B7JHA4_PORTR</name>
<comment type="caution">
    <text evidence="2">The sequence shown here is derived from an EMBL/GenBank/DDBJ whole genome shotgun (WGS) entry which is preliminary data.</text>
</comment>
<protein>
    <submittedName>
        <fullName evidence="2">Uncharacterized protein</fullName>
    </submittedName>
</protein>
<evidence type="ECO:0000256" key="1">
    <source>
        <dbReference type="SAM" id="MobiDB-lite"/>
    </source>
</evidence>
<evidence type="ECO:0000313" key="2">
    <source>
        <dbReference type="EMBL" id="MPC97451.1"/>
    </source>
</evidence>
<feature type="compositionally biased region" description="Basic and acidic residues" evidence="1">
    <location>
        <begin position="44"/>
        <end position="54"/>
    </location>
</feature>
<feature type="region of interest" description="Disordered" evidence="1">
    <location>
        <begin position="1"/>
        <end position="22"/>
    </location>
</feature>
<keyword evidence="3" id="KW-1185">Reference proteome</keyword>
<dbReference type="AlphaFoldDB" id="A0A5B7JHA4"/>
<organism evidence="2 3">
    <name type="scientific">Portunus trituberculatus</name>
    <name type="common">Swimming crab</name>
    <name type="synonym">Neptunus trituberculatus</name>
    <dbReference type="NCBI Taxonomy" id="210409"/>
    <lineage>
        <taxon>Eukaryota</taxon>
        <taxon>Metazoa</taxon>
        <taxon>Ecdysozoa</taxon>
        <taxon>Arthropoda</taxon>
        <taxon>Crustacea</taxon>
        <taxon>Multicrustacea</taxon>
        <taxon>Malacostraca</taxon>
        <taxon>Eumalacostraca</taxon>
        <taxon>Eucarida</taxon>
        <taxon>Decapoda</taxon>
        <taxon>Pleocyemata</taxon>
        <taxon>Brachyura</taxon>
        <taxon>Eubrachyura</taxon>
        <taxon>Portunoidea</taxon>
        <taxon>Portunidae</taxon>
        <taxon>Portuninae</taxon>
        <taxon>Portunus</taxon>
    </lineage>
</organism>